<gene>
    <name evidence="8" type="ORF">BSTOLATCC_MIC44384</name>
</gene>
<name>A0AAU9JQA8_9CILI</name>
<dbReference type="Pfam" id="PF08240">
    <property type="entry name" value="ADH_N"/>
    <property type="match status" value="1"/>
</dbReference>
<dbReference type="InterPro" id="IPR011032">
    <property type="entry name" value="GroES-like_sf"/>
</dbReference>
<dbReference type="InterPro" id="IPR047109">
    <property type="entry name" value="CAD-like"/>
</dbReference>
<feature type="compositionally biased region" description="Basic and acidic residues" evidence="6">
    <location>
        <begin position="68"/>
        <end position="79"/>
    </location>
</feature>
<feature type="compositionally biased region" description="Polar residues" evidence="6">
    <location>
        <begin position="25"/>
        <end position="46"/>
    </location>
</feature>
<organism evidence="8 9">
    <name type="scientific">Blepharisma stoltei</name>
    <dbReference type="NCBI Taxonomy" id="1481888"/>
    <lineage>
        <taxon>Eukaryota</taxon>
        <taxon>Sar</taxon>
        <taxon>Alveolata</taxon>
        <taxon>Ciliophora</taxon>
        <taxon>Postciliodesmatophora</taxon>
        <taxon>Heterotrichea</taxon>
        <taxon>Heterotrichida</taxon>
        <taxon>Blepharismidae</taxon>
        <taxon>Blepharisma</taxon>
    </lineage>
</organism>
<evidence type="ECO:0000256" key="5">
    <source>
        <dbReference type="RuleBase" id="RU361277"/>
    </source>
</evidence>
<evidence type="ECO:0000256" key="4">
    <source>
        <dbReference type="ARBA" id="ARBA00023002"/>
    </source>
</evidence>
<dbReference type="FunFam" id="3.40.50.720:FF:000022">
    <property type="entry name" value="Cinnamyl alcohol dehydrogenase"/>
    <property type="match status" value="1"/>
</dbReference>
<dbReference type="SMART" id="SM00829">
    <property type="entry name" value="PKS_ER"/>
    <property type="match status" value="1"/>
</dbReference>
<evidence type="ECO:0000256" key="2">
    <source>
        <dbReference type="ARBA" id="ARBA00022723"/>
    </source>
</evidence>
<accession>A0AAU9JQA8</accession>
<feature type="region of interest" description="Disordered" evidence="6">
    <location>
        <begin position="1"/>
        <end position="117"/>
    </location>
</feature>
<protein>
    <recommendedName>
        <fullName evidence="7">Enoyl reductase (ER) domain-containing protein</fullName>
    </recommendedName>
</protein>
<evidence type="ECO:0000256" key="3">
    <source>
        <dbReference type="ARBA" id="ARBA00022833"/>
    </source>
</evidence>
<dbReference type="GO" id="GO:0016616">
    <property type="term" value="F:oxidoreductase activity, acting on the CH-OH group of donors, NAD or NADP as acceptor"/>
    <property type="evidence" value="ECO:0007669"/>
    <property type="project" value="InterPro"/>
</dbReference>
<evidence type="ECO:0000313" key="9">
    <source>
        <dbReference type="Proteomes" id="UP001162131"/>
    </source>
</evidence>
<evidence type="ECO:0000313" key="8">
    <source>
        <dbReference type="EMBL" id="CAG9327756.1"/>
    </source>
</evidence>
<dbReference type="InterPro" id="IPR013149">
    <property type="entry name" value="ADH-like_C"/>
</dbReference>
<dbReference type="Gene3D" id="3.90.180.10">
    <property type="entry name" value="Medium-chain alcohol dehydrogenases, catalytic domain"/>
    <property type="match status" value="1"/>
</dbReference>
<dbReference type="EMBL" id="CAJZBQ010000044">
    <property type="protein sequence ID" value="CAG9327756.1"/>
    <property type="molecule type" value="Genomic_DNA"/>
</dbReference>
<dbReference type="GO" id="GO:0008270">
    <property type="term" value="F:zinc ion binding"/>
    <property type="evidence" value="ECO:0007669"/>
    <property type="project" value="InterPro"/>
</dbReference>
<evidence type="ECO:0000259" key="7">
    <source>
        <dbReference type="SMART" id="SM00829"/>
    </source>
</evidence>
<dbReference type="InterPro" id="IPR013154">
    <property type="entry name" value="ADH-like_N"/>
</dbReference>
<comment type="similarity">
    <text evidence="5">Belongs to the zinc-containing alcohol dehydrogenase family.</text>
</comment>
<comment type="caution">
    <text evidence="8">The sequence shown here is derived from an EMBL/GenBank/DDBJ whole genome shotgun (WGS) entry which is preliminary data.</text>
</comment>
<keyword evidence="3 5" id="KW-0862">Zinc</keyword>
<dbReference type="SUPFAM" id="SSF51735">
    <property type="entry name" value="NAD(P)-binding Rossmann-fold domains"/>
    <property type="match status" value="1"/>
</dbReference>
<evidence type="ECO:0000256" key="6">
    <source>
        <dbReference type="SAM" id="MobiDB-lite"/>
    </source>
</evidence>
<dbReference type="PANTHER" id="PTHR42683">
    <property type="entry name" value="ALDEHYDE REDUCTASE"/>
    <property type="match status" value="1"/>
</dbReference>
<dbReference type="Gene3D" id="3.40.50.720">
    <property type="entry name" value="NAD(P)-binding Rossmann-like Domain"/>
    <property type="match status" value="1"/>
</dbReference>
<comment type="cofactor">
    <cofactor evidence="1 5">
        <name>Zn(2+)</name>
        <dbReference type="ChEBI" id="CHEBI:29105"/>
    </cofactor>
</comment>
<evidence type="ECO:0000256" key="1">
    <source>
        <dbReference type="ARBA" id="ARBA00001947"/>
    </source>
</evidence>
<sequence length="495" mass="53697">MGCGTSKKSFKDVSPTKVVQKEVKLSNNVASATPSSKNQEQQISSQKKPEISKPQQPQSKNPSSAQKSAKEEKSLEPAKKAAASPVPAENSKKLLNSHEVPQKGHGETSIDGHLSEGIRSNKANLNNTYEALKDRSPQPCTLGDAQGVAMAFYEPGTTLSPLPFRHPELLDREIRINVTHVGCCQGDVLWGTQAFFPGVHYPLVPGHEIVGIIDKVGEKVTKYQPGDKVGFGVWRDCCEQYDSCLHCRTGNENSCSKRVGTYDPHFGGYATSFQAKGNFFYKLDDSFPGEAAPLFCAGMTVFPPLQKDVVGGMKVGVVGIGGLGHLALKFARAMGTEVTAISTSSSKETDAKEFGAHHFINLKDEKQVKNGIGSLDYIINTATSYDIGQCCSLLKPRGTLNLCGAPTAGENLNFNLLQILINQQRIQASLVGSRLDGEAMLDFVRIKNIYPTVEVYKFADVQNAINSLAFGNPHYPNYRAVLEMGSFMKTFTPAN</sequence>
<dbReference type="InterPro" id="IPR020843">
    <property type="entry name" value="ER"/>
</dbReference>
<keyword evidence="9" id="KW-1185">Reference proteome</keyword>
<feature type="compositionally biased region" description="Basic and acidic residues" evidence="6">
    <location>
        <begin position="100"/>
        <end position="116"/>
    </location>
</feature>
<dbReference type="Proteomes" id="UP001162131">
    <property type="component" value="Unassembled WGS sequence"/>
</dbReference>
<keyword evidence="2 5" id="KW-0479">Metal-binding</keyword>
<keyword evidence="4" id="KW-0560">Oxidoreductase</keyword>
<feature type="domain" description="Enoyl reductase (ER)" evidence="7">
    <location>
        <begin position="156"/>
        <end position="473"/>
    </location>
</feature>
<dbReference type="SUPFAM" id="SSF50129">
    <property type="entry name" value="GroES-like"/>
    <property type="match status" value="1"/>
</dbReference>
<dbReference type="CDD" id="cd05283">
    <property type="entry name" value="CAD1"/>
    <property type="match status" value="1"/>
</dbReference>
<feature type="compositionally biased region" description="Polar residues" evidence="6">
    <location>
        <begin position="53"/>
        <end position="62"/>
    </location>
</feature>
<dbReference type="InterPro" id="IPR036291">
    <property type="entry name" value="NAD(P)-bd_dom_sf"/>
</dbReference>
<reference evidence="8" key="1">
    <citation type="submission" date="2021-09" db="EMBL/GenBank/DDBJ databases">
        <authorList>
            <consortium name="AG Swart"/>
            <person name="Singh M."/>
            <person name="Singh A."/>
            <person name="Seah K."/>
            <person name="Emmerich C."/>
        </authorList>
    </citation>
    <scope>NUCLEOTIDE SEQUENCE</scope>
    <source>
        <strain evidence="8">ATCC30299</strain>
    </source>
</reference>
<dbReference type="PROSITE" id="PS00059">
    <property type="entry name" value="ADH_ZINC"/>
    <property type="match status" value="1"/>
</dbReference>
<dbReference type="InterPro" id="IPR002328">
    <property type="entry name" value="ADH_Zn_CS"/>
</dbReference>
<dbReference type="Pfam" id="PF00107">
    <property type="entry name" value="ADH_zinc_N"/>
    <property type="match status" value="1"/>
</dbReference>
<dbReference type="AlphaFoldDB" id="A0AAU9JQA8"/>
<proteinExistence type="inferred from homology"/>